<proteinExistence type="predicted"/>
<gene>
    <name evidence="1" type="ORF">XVE_2542</name>
</gene>
<evidence type="ECO:0000313" key="2">
    <source>
        <dbReference type="Proteomes" id="UP000003299"/>
    </source>
</evidence>
<dbReference type="EMBL" id="AEQV01000082">
    <property type="protein sequence ID" value="EGD09210.1"/>
    <property type="molecule type" value="Genomic_DNA"/>
</dbReference>
<sequence length="40" mass="4326">MRLSLRVAGRRNGAHLTTPDMLTDGDRPLRCAMATLSAPC</sequence>
<reference evidence="1 2" key="1">
    <citation type="journal article" date="2011" name="BMC Genomics">
        <title>Comparative genomics reveals diversity among xanthomonads infecting tomato and pepper.</title>
        <authorList>
            <person name="Potnis N."/>
            <person name="Krasileva K."/>
            <person name="Chow V."/>
            <person name="Almeida N.F."/>
            <person name="Patil P.B."/>
            <person name="Ryan R.P."/>
            <person name="Sharlach M."/>
            <person name="Behlau F."/>
            <person name="Dow J.M."/>
            <person name="Momol M.T."/>
            <person name="White F.F."/>
            <person name="Preston J.F."/>
            <person name="Vinatzer B.A."/>
            <person name="Koebnik R."/>
            <person name="Setubal J.C."/>
            <person name="Norman D.J."/>
            <person name="Staskawicz B.J."/>
            <person name="Jones J.B."/>
        </authorList>
    </citation>
    <scope>NUCLEOTIDE SEQUENCE [LARGE SCALE GENOMIC DNA]</scope>
    <source>
        <strain evidence="1 2">ATCC 35937</strain>
    </source>
</reference>
<dbReference type="Proteomes" id="UP000003299">
    <property type="component" value="Unassembled WGS sequence"/>
</dbReference>
<organism evidence="1 2">
    <name type="scientific">Xanthomonas vesicatoria ATCC 35937</name>
    <dbReference type="NCBI Taxonomy" id="925775"/>
    <lineage>
        <taxon>Bacteria</taxon>
        <taxon>Pseudomonadati</taxon>
        <taxon>Pseudomonadota</taxon>
        <taxon>Gammaproteobacteria</taxon>
        <taxon>Lysobacterales</taxon>
        <taxon>Lysobacteraceae</taxon>
        <taxon>Xanthomonas</taxon>
    </lineage>
</organism>
<name>F0BEB5_9XANT</name>
<dbReference type="AlphaFoldDB" id="F0BEB5"/>
<protein>
    <submittedName>
        <fullName evidence="1">Uncharacterized protein</fullName>
    </submittedName>
</protein>
<comment type="caution">
    <text evidence="1">The sequence shown here is derived from an EMBL/GenBank/DDBJ whole genome shotgun (WGS) entry which is preliminary data.</text>
</comment>
<evidence type="ECO:0000313" key="1">
    <source>
        <dbReference type="EMBL" id="EGD09210.1"/>
    </source>
</evidence>
<accession>F0BEB5</accession>